<evidence type="ECO:0000256" key="4">
    <source>
        <dbReference type="ARBA" id="ARBA00012723"/>
    </source>
</evidence>
<feature type="disulfide bond" description="Redox-active" evidence="11">
    <location>
        <begin position="175"/>
        <end position="178"/>
    </location>
</feature>
<feature type="domain" description="Thioredoxin" evidence="14">
    <location>
        <begin position="20"/>
        <end position="135"/>
    </location>
</feature>
<dbReference type="FunFam" id="3.40.30.10:FF:000017">
    <property type="entry name" value="Protein disulfide-isomerase A4"/>
    <property type="match status" value="1"/>
</dbReference>
<dbReference type="GO" id="GO:0003810">
    <property type="term" value="F:protein-glutamine gamma-glutamyltransferase activity"/>
    <property type="evidence" value="ECO:0007669"/>
    <property type="project" value="UniProtKB-ARBA"/>
</dbReference>
<dbReference type="Pfam" id="PF00085">
    <property type="entry name" value="Thioredoxin"/>
    <property type="match status" value="3"/>
</dbReference>
<feature type="disulfide bond" description="Redox-active" evidence="11">
    <location>
        <begin position="544"/>
        <end position="547"/>
    </location>
</feature>
<evidence type="ECO:0000256" key="5">
    <source>
        <dbReference type="ARBA" id="ARBA00022729"/>
    </source>
</evidence>
<evidence type="ECO:0000256" key="9">
    <source>
        <dbReference type="ARBA" id="ARBA00023235"/>
    </source>
</evidence>
<dbReference type="CDD" id="cd03073">
    <property type="entry name" value="PDI_b'_ERp72_ERp57"/>
    <property type="match status" value="1"/>
</dbReference>
<dbReference type="InterPro" id="IPR013766">
    <property type="entry name" value="Thioredoxin_domain"/>
</dbReference>
<dbReference type="GO" id="GO:0005788">
    <property type="term" value="C:endoplasmic reticulum lumen"/>
    <property type="evidence" value="ECO:0007669"/>
    <property type="project" value="UniProtKB-SubCell"/>
</dbReference>
<dbReference type="CDD" id="cd02995">
    <property type="entry name" value="PDI_a_PDI_a'_C"/>
    <property type="match status" value="1"/>
</dbReference>
<feature type="domain" description="Thioredoxin" evidence="14">
    <location>
        <begin position="497"/>
        <end position="623"/>
    </location>
</feature>
<evidence type="ECO:0000256" key="3">
    <source>
        <dbReference type="ARBA" id="ARBA00006347"/>
    </source>
</evidence>
<dbReference type="NCBIfam" id="TIGR01130">
    <property type="entry name" value="ER_PDI_fam"/>
    <property type="match status" value="1"/>
</dbReference>
<protein>
    <recommendedName>
        <fullName evidence="4 13">Protein disulfide-isomerase</fullName>
        <ecNumber evidence="4 13">5.3.4.1</ecNumber>
    </recommendedName>
</protein>
<evidence type="ECO:0000256" key="13">
    <source>
        <dbReference type="RuleBase" id="RU361130"/>
    </source>
</evidence>
<dbReference type="Pfam" id="PF13848">
    <property type="entry name" value="Thioredoxin_6"/>
    <property type="match status" value="1"/>
</dbReference>
<keyword evidence="6" id="KW-0677">Repeat</keyword>
<evidence type="ECO:0000313" key="17">
    <source>
        <dbReference type="WBParaSite" id="nOo.2.0.1.t00494-RA"/>
    </source>
</evidence>
<evidence type="ECO:0000313" key="16">
    <source>
        <dbReference type="Proteomes" id="UP000271087"/>
    </source>
</evidence>
<evidence type="ECO:0000256" key="7">
    <source>
        <dbReference type="ARBA" id="ARBA00022824"/>
    </source>
</evidence>
<dbReference type="OrthoDB" id="427280at2759"/>
<keyword evidence="5 13" id="KW-0732">Signal</keyword>
<comment type="similarity">
    <text evidence="3 12">Belongs to the protein disulfide isomerase family.</text>
</comment>
<keyword evidence="10 11" id="KW-0676">Redox-active center</keyword>
<evidence type="ECO:0000256" key="2">
    <source>
        <dbReference type="ARBA" id="ARBA00004319"/>
    </source>
</evidence>
<dbReference type="SUPFAM" id="SSF52833">
    <property type="entry name" value="Thioredoxin-like"/>
    <property type="match status" value="5"/>
</dbReference>
<dbReference type="EC" id="5.3.4.1" evidence="4 13"/>
<dbReference type="EMBL" id="UYRW01000047">
    <property type="protein sequence ID" value="VDK62256.1"/>
    <property type="molecule type" value="Genomic_DNA"/>
</dbReference>
<sequence>MVRPAEEVMLLRVILILLYLFQCVSVEESEFEQDDGIFILNEGNFMSFLQQNPTTLVKFYAPWCGHCKALAPEYAKAAKKLKVPLAKVDATIETNLAKTYNIEGFPTLKFWQNGKDPVDYDGGRESDEIVKWISEKTDPTYKPPPSAVTKLTNEEFTEFITLHRLVLVKFYAPWCGHCKKLAPEYEKAAKKLKDKGIMLAEVDSTVEQSLSAEFNVTGYPQLYIFRNSKKFDYKGPRDAEGIVRYMLEQSEPALRKITSVKEAQHFMRKDDVTIIGFFSNEKAELLDSLNDAAEMMRNDFSIAVCSEIDLKKHFEIDSDRIVIFFPEIYWSKYEPNRIVYEKAYVFSYYSPAVEVFAYWESEVGTVEDLATFFRENSTPLVGHRTKKNVATRYIQFPLVVVYYNVDFSSEYREGTQYWRKKVLEIANQYRKDKYHFAISDENEFADELAAVGLGDSGLEHNVLVFGNDGKKYPMRPNEFDGELTENLSAFMKKLSSGQIKSFVKSAPLPKNNKDPVKTVVALNFAQVVFDETKDVLVEFYAPWCGHCKAFESKYKELAMKLKSESNVLLVKIDATANDIPTNYAVNGFPTIYFAPAGRKKEPIKYEGNRDLDDLTDFMKKHASVSFRSKVEL</sequence>
<dbReference type="Proteomes" id="UP000271087">
    <property type="component" value="Unassembled WGS sequence"/>
</dbReference>
<reference evidence="17" key="1">
    <citation type="submission" date="2016-06" db="UniProtKB">
        <authorList>
            <consortium name="WormBaseParasite"/>
        </authorList>
    </citation>
    <scope>IDENTIFICATION</scope>
</reference>
<dbReference type="PANTHER" id="PTHR18929">
    <property type="entry name" value="PROTEIN DISULFIDE ISOMERASE"/>
    <property type="match status" value="1"/>
</dbReference>
<evidence type="ECO:0000313" key="15">
    <source>
        <dbReference type="EMBL" id="VDK62256.1"/>
    </source>
</evidence>
<dbReference type="InterPro" id="IPR005792">
    <property type="entry name" value="Prot_disulphide_isomerase"/>
</dbReference>
<dbReference type="InterPro" id="IPR005788">
    <property type="entry name" value="PDI_thioredoxin-like_dom"/>
</dbReference>
<dbReference type="Gene3D" id="3.40.30.10">
    <property type="entry name" value="Glutaredoxin"/>
    <property type="match status" value="5"/>
</dbReference>
<evidence type="ECO:0000256" key="8">
    <source>
        <dbReference type="ARBA" id="ARBA00023157"/>
    </source>
</evidence>
<dbReference type="CDD" id="cd02961">
    <property type="entry name" value="PDI_a_family"/>
    <property type="match status" value="2"/>
</dbReference>
<dbReference type="PROSITE" id="PS00194">
    <property type="entry name" value="THIOREDOXIN_1"/>
    <property type="match status" value="3"/>
</dbReference>
<dbReference type="WBParaSite" id="nOo.2.0.1.t00494-RA">
    <property type="protein sequence ID" value="nOo.2.0.1.t00494-RA"/>
    <property type="gene ID" value="nOo.2.0.1.g00494"/>
</dbReference>
<evidence type="ECO:0000256" key="6">
    <source>
        <dbReference type="ARBA" id="ARBA00022737"/>
    </source>
</evidence>
<dbReference type="STRING" id="42157.A0A182DXV8"/>
<evidence type="ECO:0000259" key="14">
    <source>
        <dbReference type="PROSITE" id="PS51352"/>
    </source>
</evidence>
<evidence type="ECO:0000256" key="11">
    <source>
        <dbReference type="PIRSR" id="PIRSR605792-51"/>
    </source>
</evidence>
<dbReference type="InterPro" id="IPR036249">
    <property type="entry name" value="Thioredoxin-like_sf"/>
</dbReference>
<dbReference type="PANTHER" id="PTHR18929:SF210">
    <property type="entry name" value="PROTEIN DISULFIDE-ISOMERASE A4"/>
    <property type="match status" value="1"/>
</dbReference>
<feature type="signal peptide" evidence="13">
    <location>
        <begin position="1"/>
        <end position="26"/>
    </location>
</feature>
<keyword evidence="9 13" id="KW-0413">Isomerase</keyword>
<evidence type="ECO:0000256" key="10">
    <source>
        <dbReference type="ARBA" id="ARBA00023284"/>
    </source>
</evidence>
<dbReference type="GO" id="GO:0006457">
    <property type="term" value="P:protein folding"/>
    <property type="evidence" value="ECO:0007669"/>
    <property type="project" value="TreeGrafter"/>
</dbReference>
<dbReference type="NCBIfam" id="TIGR01126">
    <property type="entry name" value="pdi_dom"/>
    <property type="match status" value="3"/>
</dbReference>
<feature type="chain" id="PRO_5043073737" description="Protein disulfide-isomerase" evidence="13">
    <location>
        <begin position="27"/>
        <end position="632"/>
    </location>
</feature>
<comment type="subcellular location">
    <subcellularLocation>
        <location evidence="2">Endoplasmic reticulum lumen</location>
    </subcellularLocation>
</comment>
<proteinExistence type="inferred from homology"/>
<keyword evidence="7" id="KW-0256">Endoplasmic reticulum</keyword>
<name>A0A182DXV8_ONCOC</name>
<dbReference type="PRINTS" id="PR00312">
    <property type="entry name" value="CALSEQUESTRN"/>
</dbReference>
<dbReference type="InterPro" id="IPR017937">
    <property type="entry name" value="Thioredoxin_CS"/>
</dbReference>
<gene>
    <name evidence="15" type="ORF">NOO_LOCUS494</name>
</gene>
<dbReference type="GO" id="GO:0009986">
    <property type="term" value="C:cell surface"/>
    <property type="evidence" value="ECO:0007669"/>
    <property type="project" value="TreeGrafter"/>
</dbReference>
<evidence type="ECO:0000256" key="1">
    <source>
        <dbReference type="ARBA" id="ARBA00001182"/>
    </source>
</evidence>
<evidence type="ECO:0000256" key="12">
    <source>
        <dbReference type="RuleBase" id="RU004208"/>
    </source>
</evidence>
<keyword evidence="16" id="KW-1185">Reference proteome</keyword>
<dbReference type="GO" id="GO:0034976">
    <property type="term" value="P:response to endoplasmic reticulum stress"/>
    <property type="evidence" value="ECO:0007669"/>
    <property type="project" value="TreeGrafter"/>
</dbReference>
<dbReference type="AlphaFoldDB" id="A0A182DXV8"/>
<accession>A0A182DXV8</accession>
<dbReference type="FunFam" id="3.40.30.10:FF:000023">
    <property type="entry name" value="Protein disulfide-isomerase"/>
    <property type="match status" value="1"/>
</dbReference>
<feature type="domain" description="Thioredoxin" evidence="14">
    <location>
        <begin position="137"/>
        <end position="251"/>
    </location>
</feature>
<dbReference type="GO" id="GO:0003756">
    <property type="term" value="F:protein disulfide isomerase activity"/>
    <property type="evidence" value="ECO:0007669"/>
    <property type="project" value="UniProtKB-EC"/>
</dbReference>
<keyword evidence="8 11" id="KW-1015">Disulfide bond</keyword>
<dbReference type="PROSITE" id="PS51352">
    <property type="entry name" value="THIOREDOXIN_2"/>
    <property type="match status" value="3"/>
</dbReference>
<reference evidence="15 16" key="2">
    <citation type="submission" date="2018-08" db="EMBL/GenBank/DDBJ databases">
        <authorList>
            <person name="Laetsch R D."/>
            <person name="Stevens L."/>
            <person name="Kumar S."/>
            <person name="Blaxter L. M."/>
        </authorList>
    </citation>
    <scope>NUCLEOTIDE SEQUENCE [LARGE SCALE GENOMIC DNA]</scope>
</reference>
<organism evidence="17">
    <name type="scientific">Onchocerca ochengi</name>
    <name type="common">Filarial nematode worm</name>
    <dbReference type="NCBI Taxonomy" id="42157"/>
    <lineage>
        <taxon>Eukaryota</taxon>
        <taxon>Metazoa</taxon>
        <taxon>Ecdysozoa</taxon>
        <taxon>Nematoda</taxon>
        <taxon>Chromadorea</taxon>
        <taxon>Rhabditida</taxon>
        <taxon>Spirurina</taxon>
        <taxon>Spiruromorpha</taxon>
        <taxon>Filarioidea</taxon>
        <taxon>Onchocercidae</taxon>
        <taxon>Onchocerca</taxon>
    </lineage>
</organism>
<comment type="catalytic activity">
    <reaction evidence="1 13">
        <text>Catalyzes the rearrangement of -S-S- bonds in proteins.</text>
        <dbReference type="EC" id="5.3.4.1"/>
    </reaction>
</comment>